<dbReference type="Gene3D" id="3.40.30.10">
    <property type="entry name" value="Glutaredoxin"/>
    <property type="match status" value="1"/>
</dbReference>
<evidence type="ECO:0000256" key="1">
    <source>
        <dbReference type="ARBA" id="ARBA00005791"/>
    </source>
</evidence>
<keyword evidence="2" id="KW-0732">Signal</keyword>
<evidence type="ECO:0000256" key="6">
    <source>
        <dbReference type="SAM" id="Phobius"/>
    </source>
</evidence>
<evidence type="ECO:0000256" key="5">
    <source>
        <dbReference type="ARBA" id="ARBA00023284"/>
    </source>
</evidence>
<proteinExistence type="inferred from homology"/>
<dbReference type="GO" id="GO:0016491">
    <property type="term" value="F:oxidoreductase activity"/>
    <property type="evidence" value="ECO:0007669"/>
    <property type="project" value="UniProtKB-KW"/>
</dbReference>
<dbReference type="PANTHER" id="PTHR13887:SF14">
    <property type="entry name" value="DISULFIDE BOND FORMATION PROTEIN D"/>
    <property type="match status" value="1"/>
</dbReference>
<keyword evidence="4" id="KW-1015">Disulfide bond</keyword>
<dbReference type="Proteomes" id="UP000033995">
    <property type="component" value="Unassembled WGS sequence"/>
</dbReference>
<dbReference type="PROSITE" id="PS51352">
    <property type="entry name" value="THIOREDOXIN_2"/>
    <property type="match status" value="1"/>
</dbReference>
<comment type="caution">
    <text evidence="8">The sequence shown here is derived from an EMBL/GenBank/DDBJ whole genome shotgun (WGS) entry which is preliminary data.</text>
</comment>
<keyword evidence="5" id="KW-0676">Redox-active center</keyword>
<dbReference type="InterPro" id="IPR013766">
    <property type="entry name" value="Thioredoxin_domain"/>
</dbReference>
<evidence type="ECO:0000313" key="9">
    <source>
        <dbReference type="Proteomes" id="UP000033995"/>
    </source>
</evidence>
<protein>
    <submittedName>
        <fullName evidence="8">DSBA oxidoreductase</fullName>
    </submittedName>
</protein>
<keyword evidence="6" id="KW-0812">Transmembrane</keyword>
<dbReference type="PANTHER" id="PTHR13887">
    <property type="entry name" value="GLUTATHIONE S-TRANSFERASE KAPPA"/>
    <property type="match status" value="1"/>
</dbReference>
<feature type="domain" description="Thioredoxin" evidence="7">
    <location>
        <begin position="54"/>
        <end position="253"/>
    </location>
</feature>
<gene>
    <name evidence="8" type="ORF">UR38_C0008G0038</name>
</gene>
<keyword evidence="6" id="KW-0472">Membrane</keyword>
<name>A0A0G0CTZ4_9BACT</name>
<dbReference type="SUPFAM" id="SSF52833">
    <property type="entry name" value="Thioredoxin-like"/>
    <property type="match status" value="1"/>
</dbReference>
<sequence>MFDWIYLYFMKNNILTPLLTILLIVAVFFLGSFWTKVQYLEGGSTKTQAVAQQQQQQAPAPSGSVKVSIDDDPILGDKNAKVTIIEFSDYECPFCKRHFDETLPQLVKEYVDKGLVKIVFRDLPLSFHDPMATTEAVAANCAREQGDDSIYFKYHHEIFKRTKSNGNGLALTDLYKISDDLKLNTTKLKTCIDDPKQKEEVQKDLSDASSVGASGTPAFFIGKSTDDGIIEAPLTSGAQPFSVFKTIIDELLK</sequence>
<dbReference type="Pfam" id="PF13462">
    <property type="entry name" value="Thioredoxin_4"/>
    <property type="match status" value="1"/>
</dbReference>
<organism evidence="8 9">
    <name type="scientific">Candidatus Woesebacteria bacterium GW2011_GWA2_33_28</name>
    <dbReference type="NCBI Taxonomy" id="1618561"/>
    <lineage>
        <taxon>Bacteria</taxon>
        <taxon>Candidatus Woeseibacteriota</taxon>
    </lineage>
</organism>
<accession>A0A0G0CTZ4</accession>
<evidence type="ECO:0000259" key="7">
    <source>
        <dbReference type="PROSITE" id="PS51352"/>
    </source>
</evidence>
<evidence type="ECO:0000256" key="3">
    <source>
        <dbReference type="ARBA" id="ARBA00023002"/>
    </source>
</evidence>
<evidence type="ECO:0000256" key="4">
    <source>
        <dbReference type="ARBA" id="ARBA00023157"/>
    </source>
</evidence>
<evidence type="ECO:0000256" key="2">
    <source>
        <dbReference type="ARBA" id="ARBA00022729"/>
    </source>
</evidence>
<feature type="transmembrane region" description="Helical" evidence="6">
    <location>
        <begin position="14"/>
        <end position="34"/>
    </location>
</feature>
<keyword evidence="6" id="KW-1133">Transmembrane helix</keyword>
<dbReference type="InterPro" id="IPR036249">
    <property type="entry name" value="Thioredoxin-like_sf"/>
</dbReference>
<comment type="similarity">
    <text evidence="1">Belongs to the thioredoxin family. DsbA subfamily.</text>
</comment>
<dbReference type="EMBL" id="LBOZ01000008">
    <property type="protein sequence ID" value="KKP46807.1"/>
    <property type="molecule type" value="Genomic_DNA"/>
</dbReference>
<dbReference type="Gene3D" id="1.10.40.80">
    <property type="match status" value="1"/>
</dbReference>
<evidence type="ECO:0000313" key="8">
    <source>
        <dbReference type="EMBL" id="KKP46807.1"/>
    </source>
</evidence>
<dbReference type="AlphaFoldDB" id="A0A0G0CTZ4"/>
<reference evidence="8 9" key="1">
    <citation type="journal article" date="2015" name="Nature">
        <title>rRNA introns, odd ribosomes, and small enigmatic genomes across a large radiation of phyla.</title>
        <authorList>
            <person name="Brown C.T."/>
            <person name="Hug L.A."/>
            <person name="Thomas B.C."/>
            <person name="Sharon I."/>
            <person name="Castelle C.J."/>
            <person name="Singh A."/>
            <person name="Wilkins M.J."/>
            <person name="Williams K.H."/>
            <person name="Banfield J.F."/>
        </authorList>
    </citation>
    <scope>NUCLEOTIDE SEQUENCE [LARGE SCALE GENOMIC DNA]</scope>
</reference>
<keyword evidence="3" id="KW-0560">Oxidoreductase</keyword>
<dbReference type="InterPro" id="IPR012336">
    <property type="entry name" value="Thioredoxin-like_fold"/>
</dbReference>